<protein>
    <submittedName>
        <fullName evidence="1">Uncharacterized protein</fullName>
    </submittedName>
</protein>
<name>S8ESF1_FOMSC</name>
<sequence length="101" mass="10903">MSIGPLGSWNKSADGAKSAAQFITLVGNDQAAAFEPQVATLRSLDRFIHDNTGVTKVPMTNPNAVTSVKLPEADESAIASIRNDWEPIQLADPKRWVSRRG</sequence>
<evidence type="ECO:0000313" key="2">
    <source>
        <dbReference type="Proteomes" id="UP000015241"/>
    </source>
</evidence>
<dbReference type="EMBL" id="KE504396">
    <property type="protein sequence ID" value="EPS92675.1"/>
    <property type="molecule type" value="Genomic_DNA"/>
</dbReference>
<organism evidence="1 2">
    <name type="scientific">Fomitopsis schrenkii</name>
    <name type="common">Brown rot fungus</name>
    <dbReference type="NCBI Taxonomy" id="2126942"/>
    <lineage>
        <taxon>Eukaryota</taxon>
        <taxon>Fungi</taxon>
        <taxon>Dikarya</taxon>
        <taxon>Basidiomycota</taxon>
        <taxon>Agaricomycotina</taxon>
        <taxon>Agaricomycetes</taxon>
        <taxon>Polyporales</taxon>
        <taxon>Fomitopsis</taxon>
    </lineage>
</organism>
<gene>
    <name evidence="1" type="ORF">FOMPIDRAFT_94317</name>
</gene>
<dbReference type="AlphaFoldDB" id="S8ESF1"/>
<evidence type="ECO:0000313" key="1">
    <source>
        <dbReference type="EMBL" id="EPS92675.1"/>
    </source>
</evidence>
<dbReference type="OrthoDB" id="3270129at2759"/>
<proteinExistence type="predicted"/>
<dbReference type="HOGENOM" id="CLU_2291749_0_0_1"/>
<reference evidence="1 2" key="1">
    <citation type="journal article" date="2012" name="Science">
        <title>The Paleozoic origin of enzymatic lignin decomposition reconstructed from 31 fungal genomes.</title>
        <authorList>
            <person name="Floudas D."/>
            <person name="Binder M."/>
            <person name="Riley R."/>
            <person name="Barry K."/>
            <person name="Blanchette R.A."/>
            <person name="Henrissat B."/>
            <person name="Martinez A.T."/>
            <person name="Otillar R."/>
            <person name="Spatafora J.W."/>
            <person name="Yadav J.S."/>
            <person name="Aerts A."/>
            <person name="Benoit I."/>
            <person name="Boyd A."/>
            <person name="Carlson A."/>
            <person name="Copeland A."/>
            <person name="Coutinho P.M."/>
            <person name="de Vries R.P."/>
            <person name="Ferreira P."/>
            <person name="Findley K."/>
            <person name="Foster B."/>
            <person name="Gaskell J."/>
            <person name="Glotzer D."/>
            <person name="Gorecki P."/>
            <person name="Heitman J."/>
            <person name="Hesse C."/>
            <person name="Hori C."/>
            <person name="Igarashi K."/>
            <person name="Jurgens J.A."/>
            <person name="Kallen N."/>
            <person name="Kersten P."/>
            <person name="Kohler A."/>
            <person name="Kuees U."/>
            <person name="Kumar T.K.A."/>
            <person name="Kuo A."/>
            <person name="LaButti K."/>
            <person name="Larrondo L.F."/>
            <person name="Lindquist E."/>
            <person name="Ling A."/>
            <person name="Lombard V."/>
            <person name="Lucas S."/>
            <person name="Lundell T."/>
            <person name="Martin R."/>
            <person name="McLaughlin D.J."/>
            <person name="Morgenstern I."/>
            <person name="Morin E."/>
            <person name="Murat C."/>
            <person name="Nagy L.G."/>
            <person name="Nolan M."/>
            <person name="Ohm R.A."/>
            <person name="Patyshakuliyeva A."/>
            <person name="Rokas A."/>
            <person name="Ruiz-Duenas F.J."/>
            <person name="Sabat G."/>
            <person name="Salamov A."/>
            <person name="Samejima M."/>
            <person name="Schmutz J."/>
            <person name="Slot J.C."/>
            <person name="St John F."/>
            <person name="Stenlid J."/>
            <person name="Sun H."/>
            <person name="Sun S."/>
            <person name="Syed K."/>
            <person name="Tsang A."/>
            <person name="Wiebenga A."/>
            <person name="Young D."/>
            <person name="Pisabarro A."/>
            <person name="Eastwood D.C."/>
            <person name="Martin F."/>
            <person name="Cullen D."/>
            <person name="Grigoriev I.V."/>
            <person name="Hibbett D.S."/>
        </authorList>
    </citation>
    <scope>NUCLEOTIDE SEQUENCE</scope>
    <source>
        <strain evidence="2">FP-58527</strain>
    </source>
</reference>
<dbReference type="Proteomes" id="UP000015241">
    <property type="component" value="Unassembled WGS sequence"/>
</dbReference>
<dbReference type="InParanoid" id="S8ESF1"/>
<keyword evidence="2" id="KW-1185">Reference proteome</keyword>
<accession>S8ESF1</accession>